<organism evidence="1 2">
    <name type="scientific">Nocardiopsis ansamitocini</name>
    <dbReference type="NCBI Taxonomy" id="1670832"/>
    <lineage>
        <taxon>Bacteria</taxon>
        <taxon>Bacillati</taxon>
        <taxon>Actinomycetota</taxon>
        <taxon>Actinomycetes</taxon>
        <taxon>Streptosporangiales</taxon>
        <taxon>Nocardiopsidaceae</taxon>
        <taxon>Nocardiopsis</taxon>
    </lineage>
</organism>
<dbReference type="AlphaFoldDB" id="A0A9W6P523"/>
<sequence length="68" mass="8347">MRRNQLSPFDDPHYQRPLCEVLRRGIRIRIRPYRVVLRMFLRHPVRMLRQATGIGVLRRRAARPSERR</sequence>
<name>A0A9W6P523_9ACTN</name>
<proteinExistence type="predicted"/>
<reference evidence="1" key="1">
    <citation type="submission" date="2023-02" db="EMBL/GenBank/DDBJ databases">
        <title>Nocardiopsis ansamitocini NBRC 112285.</title>
        <authorList>
            <person name="Ichikawa N."/>
            <person name="Sato H."/>
            <person name="Tonouchi N."/>
        </authorList>
    </citation>
    <scope>NUCLEOTIDE SEQUENCE</scope>
    <source>
        <strain evidence="1">NBRC 112285</strain>
    </source>
</reference>
<dbReference type="Proteomes" id="UP001165092">
    <property type="component" value="Unassembled WGS sequence"/>
</dbReference>
<accession>A0A9W6P523</accession>
<dbReference type="EMBL" id="BSQG01000002">
    <property type="protein sequence ID" value="GLU47214.1"/>
    <property type="molecule type" value="Genomic_DNA"/>
</dbReference>
<evidence type="ECO:0000313" key="2">
    <source>
        <dbReference type="Proteomes" id="UP001165092"/>
    </source>
</evidence>
<keyword evidence="2" id="KW-1185">Reference proteome</keyword>
<comment type="caution">
    <text evidence="1">The sequence shown here is derived from an EMBL/GenBank/DDBJ whole genome shotgun (WGS) entry which is preliminary data.</text>
</comment>
<dbReference type="RefSeq" id="WP_285758234.1">
    <property type="nucleotide sequence ID" value="NZ_BSQG01000002.1"/>
</dbReference>
<gene>
    <name evidence="1" type="ORF">Nans01_15650</name>
</gene>
<evidence type="ECO:0000313" key="1">
    <source>
        <dbReference type="EMBL" id="GLU47214.1"/>
    </source>
</evidence>
<protein>
    <submittedName>
        <fullName evidence="1">Uncharacterized protein</fullName>
    </submittedName>
</protein>